<reference evidence="1 2" key="1">
    <citation type="submission" date="2018-08" db="EMBL/GenBank/DDBJ databases">
        <title>Murine metabolic-syndrome-specific gut microbial biobank.</title>
        <authorList>
            <person name="Liu C."/>
        </authorList>
    </citation>
    <scope>NUCLEOTIDE SEQUENCE [LARGE SCALE GENOMIC DNA]</scope>
    <source>
        <strain evidence="1 2">28</strain>
    </source>
</reference>
<dbReference type="RefSeq" id="WP_160201668.1">
    <property type="nucleotide sequence ID" value="NZ_QXWK01000011.1"/>
</dbReference>
<accession>A0A845QMV4</accession>
<proteinExistence type="predicted"/>
<gene>
    <name evidence="1" type="ORF">D0435_06960</name>
</gene>
<evidence type="ECO:0000313" key="2">
    <source>
        <dbReference type="Proteomes" id="UP000446866"/>
    </source>
</evidence>
<dbReference type="Proteomes" id="UP000446866">
    <property type="component" value="Unassembled WGS sequence"/>
</dbReference>
<dbReference type="AlphaFoldDB" id="A0A845QMV4"/>
<comment type="caution">
    <text evidence="1">The sequence shown here is derived from an EMBL/GenBank/DDBJ whole genome shotgun (WGS) entry which is preliminary data.</text>
</comment>
<dbReference type="EMBL" id="QXWK01000011">
    <property type="protein sequence ID" value="NBH61388.1"/>
    <property type="molecule type" value="Genomic_DNA"/>
</dbReference>
<evidence type="ECO:0000313" key="1">
    <source>
        <dbReference type="EMBL" id="NBH61388.1"/>
    </source>
</evidence>
<protein>
    <submittedName>
        <fullName evidence="1">Uncharacterized protein</fullName>
    </submittedName>
</protein>
<name>A0A845QMV4_9FIRM</name>
<sequence length="92" mass="10605">MGGLINKLNQIMQIDNTKYDGILIVNKNGIVEYSTWFGRMSNSVIPEWERSIIGEHLTDFYEELSEETSTVLQTLKTGKMSIDEPQVLTWKH</sequence>
<organism evidence="1 2">
    <name type="scientific">Anaerotruncus colihominis</name>
    <dbReference type="NCBI Taxonomy" id="169435"/>
    <lineage>
        <taxon>Bacteria</taxon>
        <taxon>Bacillati</taxon>
        <taxon>Bacillota</taxon>
        <taxon>Clostridia</taxon>
        <taxon>Eubacteriales</taxon>
        <taxon>Oscillospiraceae</taxon>
        <taxon>Anaerotruncus</taxon>
    </lineage>
</organism>
<keyword evidence="2" id="KW-1185">Reference proteome</keyword>